<sequence length="165" mass="18517">MLYIGPAGGEENDQDVALININAIAAATNNFSPDNKIGQGGFGPVYQVNIIYEARKILLPWEKRFVILKGVAKGLNYLHYESVLRIIHRDLKASNVLLDNEMNPKISDFGLARIFENKREETTRRVIGTHGYMSPEYVIKGHYSMKSDVYSFGVLAIEIISGQKN</sequence>
<evidence type="ECO:0000313" key="11">
    <source>
        <dbReference type="Proteomes" id="UP000594638"/>
    </source>
</evidence>
<evidence type="ECO:0000256" key="6">
    <source>
        <dbReference type="ARBA" id="ARBA00022840"/>
    </source>
</evidence>
<gene>
    <name evidence="10" type="ORF">OLEA9_A059091</name>
</gene>
<evidence type="ECO:0000313" key="10">
    <source>
        <dbReference type="EMBL" id="CAA2956512.1"/>
    </source>
</evidence>
<dbReference type="EC" id="2.7.11.1" evidence="1"/>
<dbReference type="Gene3D" id="1.10.510.10">
    <property type="entry name" value="Transferase(Phosphotransferase) domain 1"/>
    <property type="match status" value="1"/>
</dbReference>
<dbReference type="GO" id="GO:0005524">
    <property type="term" value="F:ATP binding"/>
    <property type="evidence" value="ECO:0007669"/>
    <property type="project" value="UniProtKB-KW"/>
</dbReference>
<dbReference type="Proteomes" id="UP000594638">
    <property type="component" value="Unassembled WGS sequence"/>
</dbReference>
<dbReference type="AlphaFoldDB" id="A0A8S0PRC2"/>
<organism evidence="10 11">
    <name type="scientific">Olea europaea subsp. europaea</name>
    <dbReference type="NCBI Taxonomy" id="158383"/>
    <lineage>
        <taxon>Eukaryota</taxon>
        <taxon>Viridiplantae</taxon>
        <taxon>Streptophyta</taxon>
        <taxon>Embryophyta</taxon>
        <taxon>Tracheophyta</taxon>
        <taxon>Spermatophyta</taxon>
        <taxon>Magnoliopsida</taxon>
        <taxon>eudicotyledons</taxon>
        <taxon>Gunneridae</taxon>
        <taxon>Pentapetalae</taxon>
        <taxon>asterids</taxon>
        <taxon>lamiids</taxon>
        <taxon>Lamiales</taxon>
        <taxon>Oleaceae</taxon>
        <taxon>Oleeae</taxon>
        <taxon>Olea</taxon>
    </lineage>
</organism>
<dbReference type="InterPro" id="IPR011009">
    <property type="entry name" value="Kinase-like_dom_sf"/>
</dbReference>
<dbReference type="EMBL" id="CACTIH010000189">
    <property type="protein sequence ID" value="CAA2956512.1"/>
    <property type="molecule type" value="Genomic_DNA"/>
</dbReference>
<dbReference type="FunFam" id="1.10.510.10:FF:001023">
    <property type="entry name" value="Os07g0541700 protein"/>
    <property type="match status" value="1"/>
</dbReference>
<name>A0A8S0PRC2_OLEEU</name>
<keyword evidence="11" id="KW-1185">Reference proteome</keyword>
<dbReference type="OrthoDB" id="908042at2759"/>
<dbReference type="SMART" id="SM00220">
    <property type="entry name" value="S_TKc"/>
    <property type="match status" value="1"/>
</dbReference>
<evidence type="ECO:0000256" key="5">
    <source>
        <dbReference type="ARBA" id="ARBA00022777"/>
    </source>
</evidence>
<dbReference type="InterPro" id="IPR008271">
    <property type="entry name" value="Ser/Thr_kinase_AS"/>
</dbReference>
<accession>A0A8S0PRC2</accession>
<evidence type="ECO:0000259" key="9">
    <source>
        <dbReference type="PROSITE" id="PS50011"/>
    </source>
</evidence>
<keyword evidence="5 10" id="KW-0418">Kinase</keyword>
<reference evidence="10 11" key="1">
    <citation type="submission" date="2019-12" db="EMBL/GenBank/DDBJ databases">
        <authorList>
            <person name="Alioto T."/>
            <person name="Alioto T."/>
            <person name="Gomez Garrido J."/>
        </authorList>
    </citation>
    <scope>NUCLEOTIDE SEQUENCE [LARGE SCALE GENOMIC DNA]</scope>
</reference>
<proteinExistence type="predicted"/>
<comment type="catalytic activity">
    <reaction evidence="8">
        <text>L-seryl-[protein] + ATP = O-phospho-L-seryl-[protein] + ADP + H(+)</text>
        <dbReference type="Rhea" id="RHEA:17989"/>
        <dbReference type="Rhea" id="RHEA-COMP:9863"/>
        <dbReference type="Rhea" id="RHEA-COMP:11604"/>
        <dbReference type="ChEBI" id="CHEBI:15378"/>
        <dbReference type="ChEBI" id="CHEBI:29999"/>
        <dbReference type="ChEBI" id="CHEBI:30616"/>
        <dbReference type="ChEBI" id="CHEBI:83421"/>
        <dbReference type="ChEBI" id="CHEBI:456216"/>
        <dbReference type="EC" id="2.7.11.1"/>
    </reaction>
</comment>
<evidence type="ECO:0000256" key="1">
    <source>
        <dbReference type="ARBA" id="ARBA00012513"/>
    </source>
</evidence>
<comment type="catalytic activity">
    <reaction evidence="7">
        <text>L-threonyl-[protein] + ATP = O-phospho-L-threonyl-[protein] + ADP + H(+)</text>
        <dbReference type="Rhea" id="RHEA:46608"/>
        <dbReference type="Rhea" id="RHEA-COMP:11060"/>
        <dbReference type="Rhea" id="RHEA-COMP:11605"/>
        <dbReference type="ChEBI" id="CHEBI:15378"/>
        <dbReference type="ChEBI" id="CHEBI:30013"/>
        <dbReference type="ChEBI" id="CHEBI:30616"/>
        <dbReference type="ChEBI" id="CHEBI:61977"/>
        <dbReference type="ChEBI" id="CHEBI:456216"/>
        <dbReference type="EC" id="2.7.11.1"/>
    </reaction>
</comment>
<dbReference type="GO" id="GO:0004674">
    <property type="term" value="F:protein serine/threonine kinase activity"/>
    <property type="evidence" value="ECO:0007669"/>
    <property type="project" value="UniProtKB-KW"/>
</dbReference>
<evidence type="ECO:0000256" key="4">
    <source>
        <dbReference type="ARBA" id="ARBA00022741"/>
    </source>
</evidence>
<dbReference type="PANTHER" id="PTHR27002:SF616">
    <property type="entry name" value="RECEPTOR-LIKE SERINE_THREONINE-PROTEIN KINASE"/>
    <property type="match status" value="1"/>
</dbReference>
<keyword evidence="3" id="KW-0808">Transferase</keyword>
<keyword evidence="6" id="KW-0067">ATP-binding</keyword>
<dbReference type="SUPFAM" id="SSF56112">
    <property type="entry name" value="Protein kinase-like (PK-like)"/>
    <property type="match status" value="1"/>
</dbReference>
<dbReference type="Gene3D" id="3.30.200.20">
    <property type="entry name" value="Phosphorylase Kinase, domain 1"/>
    <property type="match status" value="1"/>
</dbReference>
<keyword evidence="10" id="KW-0675">Receptor</keyword>
<evidence type="ECO:0000256" key="8">
    <source>
        <dbReference type="ARBA" id="ARBA00048679"/>
    </source>
</evidence>
<comment type="caution">
    <text evidence="10">The sequence shown here is derived from an EMBL/GenBank/DDBJ whole genome shotgun (WGS) entry which is preliminary data.</text>
</comment>
<dbReference type="GO" id="GO:0005886">
    <property type="term" value="C:plasma membrane"/>
    <property type="evidence" value="ECO:0007669"/>
    <property type="project" value="TreeGrafter"/>
</dbReference>
<dbReference type="PROSITE" id="PS00108">
    <property type="entry name" value="PROTEIN_KINASE_ST"/>
    <property type="match status" value="1"/>
</dbReference>
<dbReference type="PROSITE" id="PS50011">
    <property type="entry name" value="PROTEIN_KINASE_DOM"/>
    <property type="match status" value="1"/>
</dbReference>
<dbReference type="Pfam" id="PF00069">
    <property type="entry name" value="Pkinase"/>
    <property type="match status" value="1"/>
</dbReference>
<evidence type="ECO:0000256" key="7">
    <source>
        <dbReference type="ARBA" id="ARBA00047899"/>
    </source>
</evidence>
<feature type="domain" description="Protein kinase" evidence="9">
    <location>
        <begin position="1"/>
        <end position="165"/>
    </location>
</feature>
<dbReference type="InterPro" id="IPR000719">
    <property type="entry name" value="Prot_kinase_dom"/>
</dbReference>
<keyword evidence="4" id="KW-0547">Nucleotide-binding</keyword>
<keyword evidence="2" id="KW-0723">Serine/threonine-protein kinase</keyword>
<evidence type="ECO:0000256" key="3">
    <source>
        <dbReference type="ARBA" id="ARBA00022679"/>
    </source>
</evidence>
<protein>
    <recommendedName>
        <fullName evidence="1">non-specific serine/threonine protein kinase</fullName>
        <ecNumber evidence="1">2.7.11.1</ecNumber>
    </recommendedName>
</protein>
<dbReference type="PANTHER" id="PTHR27002">
    <property type="entry name" value="RECEPTOR-LIKE SERINE/THREONINE-PROTEIN KINASE SD1-8"/>
    <property type="match status" value="1"/>
</dbReference>
<dbReference type="Gramene" id="OE9A059091T1">
    <property type="protein sequence ID" value="OE9A059091C1"/>
    <property type="gene ID" value="OE9A059091"/>
</dbReference>
<evidence type="ECO:0000256" key="2">
    <source>
        <dbReference type="ARBA" id="ARBA00022527"/>
    </source>
</evidence>